<keyword evidence="1" id="KW-0175">Coiled coil</keyword>
<comment type="caution">
    <text evidence="4">The sequence shown here is derived from an EMBL/GenBank/DDBJ whole genome shotgun (WGS) entry which is preliminary data.</text>
</comment>
<keyword evidence="5" id="KW-1185">Reference proteome</keyword>
<feature type="coiled-coil region" evidence="1">
    <location>
        <begin position="17"/>
        <end position="44"/>
    </location>
</feature>
<feature type="compositionally biased region" description="Basic residues" evidence="2">
    <location>
        <begin position="193"/>
        <end position="203"/>
    </location>
</feature>
<feature type="region of interest" description="Disordered" evidence="2">
    <location>
        <begin position="82"/>
        <end position="102"/>
    </location>
</feature>
<evidence type="ECO:0000313" key="4">
    <source>
        <dbReference type="EMBL" id="OAC99484.1"/>
    </source>
</evidence>
<name>A0A168I2U8_MUCCL</name>
<feature type="domain" description="CBF1-interacting co-repressor CIR N-terminal" evidence="3">
    <location>
        <begin position="8"/>
        <end position="44"/>
    </location>
</feature>
<evidence type="ECO:0000256" key="1">
    <source>
        <dbReference type="SAM" id="Coils"/>
    </source>
</evidence>
<dbReference type="STRING" id="747725.A0A168I2U8"/>
<evidence type="ECO:0000313" key="5">
    <source>
        <dbReference type="Proteomes" id="UP000077051"/>
    </source>
</evidence>
<protein>
    <recommendedName>
        <fullName evidence="3">CBF1-interacting co-repressor CIR N-terminal domain-containing protein</fullName>
    </recommendedName>
</protein>
<gene>
    <name evidence="4" type="ORF">MUCCIDRAFT_166902</name>
</gene>
<reference evidence="4 5" key="1">
    <citation type="submission" date="2015-06" db="EMBL/GenBank/DDBJ databases">
        <title>Expansion of signal transduction pathways in fungi by whole-genome duplication.</title>
        <authorList>
            <consortium name="DOE Joint Genome Institute"/>
            <person name="Corrochano L.M."/>
            <person name="Kuo A."/>
            <person name="Marcet-Houben M."/>
            <person name="Polaino S."/>
            <person name="Salamov A."/>
            <person name="Villalobos J.M."/>
            <person name="Alvarez M.I."/>
            <person name="Avalos J."/>
            <person name="Benito E.P."/>
            <person name="Benoit I."/>
            <person name="Burger G."/>
            <person name="Camino L.P."/>
            <person name="Canovas D."/>
            <person name="Cerda-Olmedo E."/>
            <person name="Cheng J.-F."/>
            <person name="Dominguez A."/>
            <person name="Elias M."/>
            <person name="Eslava A.P."/>
            <person name="Glaser F."/>
            <person name="Grimwood J."/>
            <person name="Gutierrez G."/>
            <person name="Heitman J."/>
            <person name="Henrissat B."/>
            <person name="Iturriaga E.A."/>
            <person name="Lang B.F."/>
            <person name="Lavin J.L."/>
            <person name="Lee S."/>
            <person name="Li W."/>
            <person name="Lindquist E."/>
            <person name="Lopez-Garcia S."/>
            <person name="Luque E.M."/>
            <person name="Marcos A.T."/>
            <person name="Martin J."/>
            <person name="Mccluskey K."/>
            <person name="Medina H.R."/>
            <person name="Miralles-Duran A."/>
            <person name="Miyazaki A."/>
            <person name="Munoz-Torres E."/>
            <person name="Oguiza J.A."/>
            <person name="Ohm R."/>
            <person name="Olmedo M."/>
            <person name="Orejas M."/>
            <person name="Ortiz-Castellanos L."/>
            <person name="Pisabarro A.G."/>
            <person name="Rodriguez-Romero J."/>
            <person name="Ruiz-Herrera J."/>
            <person name="Ruiz-Vazquez R."/>
            <person name="Sanz C."/>
            <person name="Schackwitz W."/>
            <person name="Schmutz J."/>
            <person name="Shahriari M."/>
            <person name="Shelest E."/>
            <person name="Silva-Franco F."/>
            <person name="Soanes D."/>
            <person name="Syed K."/>
            <person name="Tagua V.G."/>
            <person name="Talbot N.J."/>
            <person name="Thon M."/>
            <person name="De Vries R.P."/>
            <person name="Wiebenga A."/>
            <person name="Yadav J.S."/>
            <person name="Braun E.L."/>
            <person name="Baker S."/>
            <person name="Garre V."/>
            <person name="Horwitz B."/>
            <person name="Torres-Martinez S."/>
            <person name="Idnurm A."/>
            <person name="Herrera-Estrella A."/>
            <person name="Gabaldon T."/>
            <person name="Grigoriev I.V."/>
        </authorList>
    </citation>
    <scope>NUCLEOTIDE SEQUENCE [LARGE SCALE GENOMIC DNA]</scope>
    <source>
        <strain evidence="4 5">CBS 277.49</strain>
    </source>
</reference>
<dbReference type="InterPro" id="IPR019339">
    <property type="entry name" value="CIR_N_dom"/>
</dbReference>
<proteinExistence type="predicted"/>
<dbReference type="SMART" id="SM01083">
    <property type="entry name" value="Cir_N"/>
    <property type="match status" value="1"/>
</dbReference>
<dbReference type="OrthoDB" id="2159131at2759"/>
<dbReference type="AlphaFoldDB" id="A0A168I2U8"/>
<dbReference type="Pfam" id="PF10197">
    <property type="entry name" value="Cir_N"/>
    <property type="match status" value="1"/>
</dbReference>
<evidence type="ECO:0000256" key="2">
    <source>
        <dbReference type="SAM" id="MobiDB-lite"/>
    </source>
</evidence>
<dbReference type="Proteomes" id="UP000077051">
    <property type="component" value="Unassembled WGS sequence"/>
</dbReference>
<feature type="compositionally biased region" description="Basic and acidic residues" evidence="2">
    <location>
        <begin position="212"/>
        <end position="252"/>
    </location>
</feature>
<feature type="compositionally biased region" description="Basic residues" evidence="2">
    <location>
        <begin position="267"/>
        <end position="279"/>
    </location>
</feature>
<dbReference type="VEuPathDB" id="FungiDB:MUCCIDRAFT_166902"/>
<evidence type="ECO:0000259" key="3">
    <source>
        <dbReference type="SMART" id="SM01083"/>
    </source>
</evidence>
<accession>A0A168I2U8</accession>
<sequence>MNILHHKSWHVYNKDNIERVRKDEAEAEAEAKKKQDRVILAESEARLDLLRKRANANLPTIQDKQEAKQIEHINLFQDLEDKHNANSNNPEHEAEQKAKDEKWEKQITMYLDKGTEKAPWYAKPSGQTQDKYMDQHVKRNHKNDDNPHRRKRKPLKINDDPLDYITKTLSKRDDKKRSSKREHKSSSPSSDKKNKKHSHKHSRSEKSTTSIEDLRAKRLERERHEQSRLKSLYLHDGEDVQEEKVEMDDRKRGYNSQFNREETSKAHDHRRKKPRYQQE</sequence>
<dbReference type="PANTHER" id="PTHR22093:SF0">
    <property type="entry name" value="LEUKOCYTE RECEPTOR CLUSTER MEMBER 1"/>
    <property type="match status" value="1"/>
</dbReference>
<organism evidence="4 5">
    <name type="scientific">Mucor lusitanicus CBS 277.49</name>
    <dbReference type="NCBI Taxonomy" id="747725"/>
    <lineage>
        <taxon>Eukaryota</taxon>
        <taxon>Fungi</taxon>
        <taxon>Fungi incertae sedis</taxon>
        <taxon>Mucoromycota</taxon>
        <taxon>Mucoromycotina</taxon>
        <taxon>Mucoromycetes</taxon>
        <taxon>Mucorales</taxon>
        <taxon>Mucorineae</taxon>
        <taxon>Mucoraceae</taxon>
        <taxon>Mucor</taxon>
    </lineage>
</organism>
<dbReference type="InterPro" id="IPR039875">
    <property type="entry name" value="LENG1-like"/>
</dbReference>
<feature type="region of interest" description="Disordered" evidence="2">
    <location>
        <begin position="139"/>
        <end position="279"/>
    </location>
</feature>
<dbReference type="EMBL" id="AMYB01000008">
    <property type="protein sequence ID" value="OAC99484.1"/>
    <property type="molecule type" value="Genomic_DNA"/>
</dbReference>
<dbReference type="PANTHER" id="PTHR22093">
    <property type="entry name" value="LEUKOCYTE RECEPTOR CLUSTER LRC MEMBER 1"/>
    <property type="match status" value="1"/>
</dbReference>